<gene>
    <name evidence="1" type="primary">phnX</name>
    <name evidence="2" type="ORF">GCM10023338_15950</name>
</gene>
<keyword evidence="1" id="KW-0479">Metal-binding</keyword>
<name>A0ABP9MYQ8_9GAMM</name>
<dbReference type="HAMAP" id="MF_01375">
    <property type="entry name" value="PhnX"/>
    <property type="match status" value="1"/>
</dbReference>
<dbReference type="SFLD" id="SFLDG01135">
    <property type="entry name" value="C1.5.6:_HAD__Beta-PGM__Phospha"/>
    <property type="match status" value="1"/>
</dbReference>
<keyword evidence="1 2" id="KW-0378">Hydrolase</keyword>
<dbReference type="Gene3D" id="1.10.150.240">
    <property type="entry name" value="Putative phosphatase, domain 2"/>
    <property type="match status" value="1"/>
</dbReference>
<dbReference type="Proteomes" id="UP001500631">
    <property type="component" value="Unassembled WGS sequence"/>
</dbReference>
<dbReference type="SFLD" id="SFLDG01129">
    <property type="entry name" value="C1.5:_HAD__Beta-PGM__Phosphata"/>
    <property type="match status" value="1"/>
</dbReference>
<reference evidence="3" key="1">
    <citation type="journal article" date="2019" name="Int. J. Syst. Evol. Microbiol.">
        <title>The Global Catalogue of Microorganisms (GCM) 10K type strain sequencing project: providing services to taxonomists for standard genome sequencing and annotation.</title>
        <authorList>
            <consortium name="The Broad Institute Genomics Platform"/>
            <consortium name="The Broad Institute Genome Sequencing Center for Infectious Disease"/>
            <person name="Wu L."/>
            <person name="Ma J."/>
        </authorList>
    </citation>
    <scope>NUCLEOTIDE SEQUENCE [LARGE SCALE GENOMIC DNA]</scope>
    <source>
        <strain evidence="3">JCM 18424</strain>
    </source>
</reference>
<dbReference type="EMBL" id="BAABKE010000005">
    <property type="protein sequence ID" value="GAA5100836.1"/>
    <property type="molecule type" value="Genomic_DNA"/>
</dbReference>
<comment type="function">
    <text evidence="1">Involved in phosphonate degradation.</text>
</comment>
<feature type="binding site" evidence="1">
    <location>
        <position position="15"/>
    </location>
    <ligand>
        <name>Mg(2+)</name>
        <dbReference type="ChEBI" id="CHEBI:18420"/>
    </ligand>
</feature>
<dbReference type="Pfam" id="PF00702">
    <property type="entry name" value="Hydrolase"/>
    <property type="match status" value="1"/>
</dbReference>
<feature type="active site" description="Schiff-base intermediate with substrate" evidence="1">
    <location>
        <position position="54"/>
    </location>
</feature>
<dbReference type="EC" id="3.11.1.1" evidence="1"/>
<dbReference type="InterPro" id="IPR036412">
    <property type="entry name" value="HAD-like_sf"/>
</dbReference>
<comment type="subunit">
    <text evidence="1">Homodimer.</text>
</comment>
<dbReference type="InterPro" id="IPR050155">
    <property type="entry name" value="HAD-like_hydrolase_sf"/>
</dbReference>
<evidence type="ECO:0000256" key="1">
    <source>
        <dbReference type="HAMAP-Rule" id="MF_01375"/>
    </source>
</evidence>
<accession>A0ABP9MYQ8</accession>
<dbReference type="SUPFAM" id="SSF56784">
    <property type="entry name" value="HAD-like"/>
    <property type="match status" value="1"/>
</dbReference>
<evidence type="ECO:0000313" key="2">
    <source>
        <dbReference type="EMBL" id="GAA5100836.1"/>
    </source>
</evidence>
<evidence type="ECO:0000313" key="3">
    <source>
        <dbReference type="Proteomes" id="UP001500631"/>
    </source>
</evidence>
<dbReference type="PANTHER" id="PTHR43434">
    <property type="entry name" value="PHOSPHOGLYCOLATE PHOSPHATASE"/>
    <property type="match status" value="1"/>
</dbReference>
<protein>
    <recommendedName>
        <fullName evidence="1">Phosphonoacetaldehyde hydrolase</fullName>
        <shortName evidence="1">Phosphonatase</shortName>
        <ecNumber evidence="1">3.11.1.1</ecNumber>
    </recommendedName>
    <alternativeName>
        <fullName evidence="1">Phosphonoacetaldehyde phosphonohydrolase</fullName>
    </alternativeName>
</protein>
<comment type="cofactor">
    <cofactor evidence="1">
        <name>Mg(2+)</name>
        <dbReference type="ChEBI" id="CHEBI:18420"/>
    </cofactor>
    <text evidence="1">Binds 1 Mg(2+) ion per subunit.</text>
</comment>
<dbReference type="PANTHER" id="PTHR43434:SF19">
    <property type="entry name" value="PHOSPHONOACETALDEHYDE HYDROLASE"/>
    <property type="match status" value="1"/>
</dbReference>
<dbReference type="InterPro" id="IPR006323">
    <property type="entry name" value="Phosphonoacetald_hydro"/>
</dbReference>
<organism evidence="2 3">
    <name type="scientific">Wohlfahrtiimonas larvae</name>
    <dbReference type="NCBI Taxonomy" id="1157986"/>
    <lineage>
        <taxon>Bacteria</taxon>
        <taxon>Pseudomonadati</taxon>
        <taxon>Pseudomonadota</taxon>
        <taxon>Gammaproteobacteria</taxon>
        <taxon>Cardiobacteriales</taxon>
        <taxon>Ignatzschineriaceae</taxon>
        <taxon>Wohlfahrtiimonas</taxon>
    </lineage>
</organism>
<dbReference type="SFLD" id="SFLDS00003">
    <property type="entry name" value="Haloacid_Dehalogenase"/>
    <property type="match status" value="1"/>
</dbReference>
<dbReference type="InterPro" id="IPR023214">
    <property type="entry name" value="HAD_sf"/>
</dbReference>
<proteinExistence type="inferred from homology"/>
<keyword evidence="1" id="KW-0460">Magnesium</keyword>
<keyword evidence="1" id="KW-0704">Schiff base</keyword>
<sequence>MQNDQKISAIVFDWAGTIVDHGSCAPMGAFVKLFEKFNVPLTIEQARGPMGSAKLDHIKALLALPEVSSAWAKEHGSAPTDLDAQMLYDVFIPMNLAAIDDYSDPIPGAVELFKKLRERNIKIGSTTGYNREIAEKVQRLAQPHGIDPESVMCAGDFKMGRPAPFMMFQTFNNLGVWHPHTVIKVDDTAVGIAEGLNSGTWTVAVTVSGNEVGMTEAEWNALPKAEQDQLREQATAAMKKSGAHYIIDSVADLEPIINMIEQRIQSGEKP</sequence>
<comment type="catalytic activity">
    <reaction evidence="1">
        <text>phosphonoacetaldehyde + H2O = acetaldehyde + phosphate + H(+)</text>
        <dbReference type="Rhea" id="RHEA:18905"/>
        <dbReference type="ChEBI" id="CHEBI:15343"/>
        <dbReference type="ChEBI" id="CHEBI:15377"/>
        <dbReference type="ChEBI" id="CHEBI:15378"/>
        <dbReference type="ChEBI" id="CHEBI:43474"/>
        <dbReference type="ChEBI" id="CHEBI:58383"/>
        <dbReference type="EC" id="3.11.1.1"/>
    </reaction>
</comment>
<keyword evidence="3" id="KW-1185">Reference proteome</keyword>
<comment type="caution">
    <text evidence="2">The sequence shown here is derived from an EMBL/GenBank/DDBJ whole genome shotgun (WGS) entry which is preliminary data.</text>
</comment>
<dbReference type="NCBIfam" id="TIGR01422">
    <property type="entry name" value="phosphonatase"/>
    <property type="match status" value="1"/>
</dbReference>
<dbReference type="GO" id="GO:0016787">
    <property type="term" value="F:hydrolase activity"/>
    <property type="evidence" value="ECO:0007669"/>
    <property type="project" value="UniProtKB-KW"/>
</dbReference>
<comment type="similarity">
    <text evidence="1">Belongs to the HAD-like hydrolase superfamily. PhnX family.</text>
</comment>
<feature type="binding site" evidence="1">
    <location>
        <position position="13"/>
    </location>
    <ligand>
        <name>Mg(2+)</name>
        <dbReference type="ChEBI" id="CHEBI:18420"/>
    </ligand>
</feature>
<feature type="binding site" evidence="1">
    <location>
        <position position="187"/>
    </location>
    <ligand>
        <name>Mg(2+)</name>
        <dbReference type="ChEBI" id="CHEBI:18420"/>
    </ligand>
</feature>
<dbReference type="InterPro" id="IPR023198">
    <property type="entry name" value="PGP-like_dom2"/>
</dbReference>
<dbReference type="Gene3D" id="3.40.50.1000">
    <property type="entry name" value="HAD superfamily/HAD-like"/>
    <property type="match status" value="1"/>
</dbReference>
<feature type="active site" description="Nucleophile" evidence="1">
    <location>
        <position position="13"/>
    </location>
</feature>
<dbReference type="RefSeq" id="WP_077925834.1">
    <property type="nucleotide sequence ID" value="NZ_BAABKE010000005.1"/>
</dbReference>